<gene>
    <name evidence="7" type="ORF">SAMN05421827_110124</name>
</gene>
<accession>A0A1G7WSI1</accession>
<reference evidence="8" key="1">
    <citation type="submission" date="2016-10" db="EMBL/GenBank/DDBJ databases">
        <authorList>
            <person name="Varghese N."/>
            <person name="Submissions S."/>
        </authorList>
    </citation>
    <scope>NUCLEOTIDE SEQUENCE [LARGE SCALE GENOMIC DNA]</scope>
    <source>
        <strain evidence="8">DSM 17933</strain>
    </source>
</reference>
<evidence type="ECO:0000256" key="1">
    <source>
        <dbReference type="ARBA" id="ARBA00004196"/>
    </source>
</evidence>
<feature type="domain" description="Thioredoxin" evidence="6">
    <location>
        <begin position="238"/>
        <end position="378"/>
    </location>
</feature>
<keyword evidence="8" id="KW-1185">Reference proteome</keyword>
<dbReference type="InterPro" id="IPR050553">
    <property type="entry name" value="Thioredoxin_ResA/DsbE_sf"/>
</dbReference>
<dbReference type="GO" id="GO:0017004">
    <property type="term" value="P:cytochrome complex assembly"/>
    <property type="evidence" value="ECO:0007669"/>
    <property type="project" value="UniProtKB-KW"/>
</dbReference>
<dbReference type="CDD" id="cd02966">
    <property type="entry name" value="TlpA_like_family"/>
    <property type="match status" value="1"/>
</dbReference>
<evidence type="ECO:0000256" key="4">
    <source>
        <dbReference type="ARBA" id="ARBA00023284"/>
    </source>
</evidence>
<dbReference type="STRING" id="405671.SAMN05421827_110124"/>
<keyword evidence="5" id="KW-0732">Signal</keyword>
<dbReference type="Proteomes" id="UP000199643">
    <property type="component" value="Unassembled WGS sequence"/>
</dbReference>
<dbReference type="InterPro" id="IPR017937">
    <property type="entry name" value="Thioredoxin_CS"/>
</dbReference>
<feature type="chain" id="PRO_5011597484" evidence="5">
    <location>
        <begin position="19"/>
        <end position="378"/>
    </location>
</feature>
<dbReference type="GO" id="GO:0030313">
    <property type="term" value="C:cell envelope"/>
    <property type="evidence" value="ECO:0007669"/>
    <property type="project" value="UniProtKB-SubCell"/>
</dbReference>
<keyword evidence="4" id="KW-0676">Redox-active center</keyword>
<dbReference type="PROSITE" id="PS00194">
    <property type="entry name" value="THIOREDOXIN_1"/>
    <property type="match status" value="1"/>
</dbReference>
<dbReference type="Gene3D" id="3.40.30.10">
    <property type="entry name" value="Glutaredoxin"/>
    <property type="match status" value="1"/>
</dbReference>
<keyword evidence="3" id="KW-1015">Disulfide bond</keyword>
<organism evidence="7 8">
    <name type="scientific">Pedobacter terrae</name>
    <dbReference type="NCBI Taxonomy" id="405671"/>
    <lineage>
        <taxon>Bacteria</taxon>
        <taxon>Pseudomonadati</taxon>
        <taxon>Bacteroidota</taxon>
        <taxon>Sphingobacteriia</taxon>
        <taxon>Sphingobacteriales</taxon>
        <taxon>Sphingobacteriaceae</taxon>
        <taxon>Pedobacter</taxon>
    </lineage>
</organism>
<dbReference type="PANTHER" id="PTHR42852:SF6">
    <property type="entry name" value="THIOL:DISULFIDE INTERCHANGE PROTEIN DSBE"/>
    <property type="match status" value="1"/>
</dbReference>
<dbReference type="InterPro" id="IPR036249">
    <property type="entry name" value="Thioredoxin-like_sf"/>
</dbReference>
<evidence type="ECO:0000259" key="6">
    <source>
        <dbReference type="PROSITE" id="PS51352"/>
    </source>
</evidence>
<dbReference type="OrthoDB" id="750178at2"/>
<keyword evidence="2" id="KW-0201">Cytochrome c-type biogenesis</keyword>
<dbReference type="PANTHER" id="PTHR42852">
    <property type="entry name" value="THIOL:DISULFIDE INTERCHANGE PROTEIN DSBE"/>
    <property type="match status" value="1"/>
</dbReference>
<dbReference type="EMBL" id="FNCH01000010">
    <property type="protein sequence ID" value="SDG74866.1"/>
    <property type="molecule type" value="Genomic_DNA"/>
</dbReference>
<comment type="subcellular location">
    <subcellularLocation>
        <location evidence="1">Cell envelope</location>
    </subcellularLocation>
</comment>
<evidence type="ECO:0000256" key="3">
    <source>
        <dbReference type="ARBA" id="ARBA00023157"/>
    </source>
</evidence>
<feature type="signal peptide" evidence="5">
    <location>
        <begin position="1"/>
        <end position="18"/>
    </location>
</feature>
<dbReference type="AlphaFoldDB" id="A0A1G7WSI1"/>
<sequence>MKKLMIPIFMLLPFVVAAQKNYTIKGNVPALKEPAKAYLVTLQADKWKETDSVEIKNGKFEFTGHVIEPQPALIAIKPLRARPGATLDDTKDFFLENAAITFDGADSIKNAKVSGSVADRENSEREAMISKVTAKIMILQKEYGKKAPDGTYLKSVSDRKLAADSIQKLVAQNRAINMKFAEDHLNSFAGLYAYNMYVLDSKFEAAKVEPLFHKFSPELKSSPLGKKTAEKIEIGKRRQTGAKVTDFTQNDINGKPFKLSSLKGKYVLVDFWASWCLPCRAENPNVVKAYTALKDKNFEIVSVSLDYPGGQKVWEDAVKNDGMPWIHVSDLKGWKNEVAMMYGINSVPQNVLVDPQGVIVAKNLRGENLLDQLKKFIN</sequence>
<proteinExistence type="predicted"/>
<evidence type="ECO:0000313" key="7">
    <source>
        <dbReference type="EMBL" id="SDG74866.1"/>
    </source>
</evidence>
<dbReference type="PROSITE" id="PS51352">
    <property type="entry name" value="THIOREDOXIN_2"/>
    <property type="match status" value="1"/>
</dbReference>
<evidence type="ECO:0000313" key="8">
    <source>
        <dbReference type="Proteomes" id="UP000199643"/>
    </source>
</evidence>
<evidence type="ECO:0000256" key="2">
    <source>
        <dbReference type="ARBA" id="ARBA00022748"/>
    </source>
</evidence>
<dbReference type="InterPro" id="IPR013766">
    <property type="entry name" value="Thioredoxin_domain"/>
</dbReference>
<dbReference type="Pfam" id="PF14289">
    <property type="entry name" value="DUF4369"/>
    <property type="match status" value="1"/>
</dbReference>
<protein>
    <submittedName>
        <fullName evidence="7">Cytochrome oxidase Cu insertion factor, SCO1/SenC/PrrC family</fullName>
    </submittedName>
</protein>
<evidence type="ECO:0000256" key="5">
    <source>
        <dbReference type="SAM" id="SignalP"/>
    </source>
</evidence>
<dbReference type="SUPFAM" id="SSF52833">
    <property type="entry name" value="Thioredoxin-like"/>
    <property type="match status" value="1"/>
</dbReference>
<name>A0A1G7WSI1_9SPHI</name>
<dbReference type="InterPro" id="IPR025380">
    <property type="entry name" value="DUF4369"/>
</dbReference>
<dbReference type="InterPro" id="IPR000866">
    <property type="entry name" value="AhpC/TSA"/>
</dbReference>
<dbReference type="RefSeq" id="WP_090500951.1">
    <property type="nucleotide sequence ID" value="NZ_FNCH01000010.1"/>
</dbReference>
<dbReference type="Pfam" id="PF00578">
    <property type="entry name" value="AhpC-TSA"/>
    <property type="match status" value="1"/>
</dbReference>